<evidence type="ECO:0000256" key="3">
    <source>
        <dbReference type="ARBA" id="ARBA00005115"/>
    </source>
</evidence>
<dbReference type="InterPro" id="IPR000101">
    <property type="entry name" value="GGT_peptidase"/>
</dbReference>
<comment type="pathway">
    <text evidence="3 8">Sulfur metabolism; glutathione metabolism.</text>
</comment>
<dbReference type="Pfam" id="PF01019">
    <property type="entry name" value="G_glu_transpept"/>
    <property type="match status" value="1"/>
</dbReference>
<dbReference type="Proteomes" id="UP000002866">
    <property type="component" value="Chromosome 1"/>
</dbReference>
<dbReference type="GO" id="GO:0006805">
    <property type="term" value="P:xenobiotic metabolic process"/>
    <property type="evidence" value="ECO:0007669"/>
    <property type="project" value="EnsemblFungi"/>
</dbReference>
<dbReference type="PANTHER" id="PTHR11686:SF9">
    <property type="entry name" value="RE13973P"/>
    <property type="match status" value="1"/>
</dbReference>
<dbReference type="OMA" id="APACTTH"/>
<dbReference type="PANTHER" id="PTHR11686">
    <property type="entry name" value="GAMMA GLUTAMYL TRANSPEPTIDASE"/>
    <property type="match status" value="1"/>
</dbReference>
<feature type="binding site" evidence="7">
    <location>
        <position position="128"/>
    </location>
    <ligand>
        <name>L-glutamate</name>
        <dbReference type="ChEBI" id="CHEBI:29985"/>
    </ligand>
</feature>
<organism evidence="10 11">
    <name type="scientific">Henningerozyma blattae (strain ATCC 34711 / CBS 6284 / DSM 70876 / NBRC 10599 / NRRL Y-10934 / UCD 77-7)</name>
    <name type="common">Yeast</name>
    <name type="synonym">Tetrapisispora blattae</name>
    <dbReference type="NCBI Taxonomy" id="1071380"/>
    <lineage>
        <taxon>Eukaryota</taxon>
        <taxon>Fungi</taxon>
        <taxon>Dikarya</taxon>
        <taxon>Ascomycota</taxon>
        <taxon>Saccharomycotina</taxon>
        <taxon>Saccharomycetes</taxon>
        <taxon>Saccharomycetales</taxon>
        <taxon>Saccharomycetaceae</taxon>
        <taxon>Henningerozyma</taxon>
    </lineage>
</organism>
<dbReference type="STRING" id="1071380.I2GXB4"/>
<dbReference type="FunCoup" id="I2GXB4">
    <property type="interactions" value="184"/>
</dbReference>
<protein>
    <recommendedName>
        <fullName evidence="8">Glutathione hydrolase</fullName>
        <ecNumber evidence="8">2.3.2.2</ecNumber>
        <ecNumber evidence="8">3.4.19.13</ecNumber>
    </recommendedName>
    <alternativeName>
        <fullName evidence="8">Gamma-glutamyltransferase</fullName>
    </alternativeName>
    <alternativeName>
        <fullName evidence="8">Gamma-glutamyltranspeptidase</fullName>
    </alternativeName>
</protein>
<dbReference type="InParanoid" id="I2GXB4"/>
<reference evidence="10 11" key="1">
    <citation type="journal article" date="2011" name="Proc. Natl. Acad. Sci. U.S.A.">
        <title>Evolutionary erosion of yeast sex chromosomes by mating-type switching accidents.</title>
        <authorList>
            <person name="Gordon J.L."/>
            <person name="Armisen D."/>
            <person name="Proux-Wera E."/>
            <person name="Oheigeartaigh S.S."/>
            <person name="Byrne K.P."/>
            <person name="Wolfe K.H."/>
        </authorList>
    </citation>
    <scope>NUCLEOTIDE SEQUENCE [LARGE SCALE GENOMIC DNA]</scope>
    <source>
        <strain evidence="11">ATCC 34711 / CBS 6284 / DSM 70876 / NBRC 10599 / NRRL Y-10934 / UCD 77-7</strain>
    </source>
</reference>
<evidence type="ECO:0000313" key="11">
    <source>
        <dbReference type="Proteomes" id="UP000002866"/>
    </source>
</evidence>
<dbReference type="InterPro" id="IPR029055">
    <property type="entry name" value="Ntn_hydrolases_N"/>
</dbReference>
<dbReference type="Gene3D" id="3.60.20.40">
    <property type="match status" value="1"/>
</dbReference>
<dbReference type="GO" id="GO:0000324">
    <property type="term" value="C:fungal-type vacuole"/>
    <property type="evidence" value="ECO:0007669"/>
    <property type="project" value="EnsemblFungi"/>
</dbReference>
<keyword evidence="9" id="KW-0732">Signal</keyword>
<evidence type="ECO:0000256" key="7">
    <source>
        <dbReference type="PIRSR" id="PIRSR600101-2"/>
    </source>
</evidence>
<feature type="signal peptide" evidence="9">
    <location>
        <begin position="1"/>
        <end position="20"/>
    </location>
</feature>
<feature type="chain" id="PRO_5003660027" description="Glutathione hydrolase" evidence="9">
    <location>
        <begin position="21"/>
        <end position="637"/>
    </location>
</feature>
<dbReference type="eggNOG" id="KOG2410">
    <property type="taxonomic scope" value="Eukaryota"/>
</dbReference>
<evidence type="ECO:0000256" key="4">
    <source>
        <dbReference type="ARBA" id="ARBA00009381"/>
    </source>
</evidence>
<dbReference type="HOGENOM" id="CLU_014813_4_0_1"/>
<dbReference type="InterPro" id="IPR055262">
    <property type="entry name" value="GGT_CS"/>
</dbReference>
<feature type="binding site" evidence="7">
    <location>
        <begin position="465"/>
        <end position="467"/>
    </location>
    <ligand>
        <name>L-glutamate</name>
        <dbReference type="ChEBI" id="CHEBI:29985"/>
    </ligand>
</feature>
<dbReference type="GO" id="GO:0006751">
    <property type="term" value="P:glutathione catabolic process"/>
    <property type="evidence" value="ECO:0007669"/>
    <property type="project" value="UniProtKB-UniRule"/>
</dbReference>
<dbReference type="OrthoDB" id="1081007at2759"/>
<dbReference type="GO" id="GO:0103068">
    <property type="term" value="F:leukotriene C4 gamma-glutamyl transferase activity"/>
    <property type="evidence" value="ECO:0007669"/>
    <property type="project" value="UniProtKB-EC"/>
</dbReference>
<keyword evidence="8" id="KW-0808">Transferase</keyword>
<dbReference type="EMBL" id="HE806316">
    <property type="protein sequence ID" value="CCH58766.1"/>
    <property type="molecule type" value="Genomic_DNA"/>
</dbReference>
<dbReference type="RefSeq" id="XP_004178285.1">
    <property type="nucleotide sequence ID" value="XM_004178237.1"/>
</dbReference>
<evidence type="ECO:0000256" key="1">
    <source>
        <dbReference type="ARBA" id="ARBA00001049"/>
    </source>
</evidence>
<dbReference type="GO" id="GO:0005886">
    <property type="term" value="C:plasma membrane"/>
    <property type="evidence" value="ECO:0007669"/>
    <property type="project" value="TreeGrafter"/>
</dbReference>
<name>I2GXB4_HENB6</name>
<feature type="binding site" evidence="7">
    <location>
        <position position="540"/>
    </location>
    <ligand>
        <name>L-glutamate</name>
        <dbReference type="ChEBI" id="CHEBI:29985"/>
    </ligand>
</feature>
<comment type="catalytic activity">
    <reaction evidence="5 8">
        <text>an N-terminal (5-L-glutamyl)-[peptide] + an alpha-amino acid = 5-L-glutamyl amino acid + an N-terminal L-alpha-aminoacyl-[peptide]</text>
        <dbReference type="Rhea" id="RHEA:23904"/>
        <dbReference type="Rhea" id="RHEA-COMP:9780"/>
        <dbReference type="Rhea" id="RHEA-COMP:9795"/>
        <dbReference type="ChEBI" id="CHEBI:77644"/>
        <dbReference type="ChEBI" id="CHEBI:78597"/>
        <dbReference type="ChEBI" id="CHEBI:78599"/>
        <dbReference type="ChEBI" id="CHEBI:78608"/>
        <dbReference type="EC" id="2.3.2.2"/>
    </reaction>
</comment>
<dbReference type="EC" id="3.4.19.13" evidence="8"/>
<dbReference type="UniPathway" id="UPA00204"/>
<dbReference type="NCBIfam" id="TIGR00066">
    <property type="entry name" value="g_glut_trans"/>
    <property type="match status" value="1"/>
</dbReference>
<dbReference type="GeneID" id="14493682"/>
<dbReference type="PRINTS" id="PR01210">
    <property type="entry name" value="GGTRANSPTASE"/>
</dbReference>
<dbReference type="EC" id="2.3.2.2" evidence="8"/>
<sequence length="637" mass="70744">MKSSLFTIILLIIDIKLINALNLKFIKGPNLDIDIDPLGRHPSLTPNPKLLKKGKNGAIASDLEICSNLTINSIFKKFPNSNAADAAVTQTLCIGLINSFNSGIGGGGYAVFGSSDLKKQDHLTIDFREQAPGAADKDMFEDCPDASKAGGLSIAVPGEIAGIYELFKKRGSGQVTWYNLVKPVAELAIKGWEVDEVLSAALEVYEPYLTTEEQAEDWAFVLNSTKNGVKRRGDWISRPKFGQMLLELAHNGSSKPFYDPERWIVQSMLKVIKKHDGIITGDDFANYFVNSSKPINVTFRSGFEYAPDNDLTLITSTGSSSGAALLSAIKILDNFESIEGSDYFEEQSFQLIETMKWMASARSRLGDYCVDYKKDKLPSRIGEIMDEDVWIQNAVEKIKNNSNLKETCPKGKRRDSNNETCIYNRFQTLNSWKEYDPIYEMNEPHGTAHFSIVDRFGNAVSLTTTINLLFGSLVHDPKTGVIFNNEMDDFSQPGKSNTFGLAASKFNFPEPLKRPLSSAAPAIIFNELGSVELVIGASGGSRITTSILQNIFRLYWSKMPLLESIAYPRIHHQLLPNRVEVESYAMIGKESIKAIKAMGHKVIEQIPKSVVNGIQRVNGDWHAVSDYWRKRGVSSTF</sequence>
<dbReference type="PROSITE" id="PS00462">
    <property type="entry name" value="G_GLU_TRANSPEPTIDASE"/>
    <property type="match status" value="1"/>
</dbReference>
<comment type="catalytic activity">
    <reaction evidence="1 8">
        <text>an S-substituted glutathione + H2O = an S-substituted L-cysteinylglycine + L-glutamate</text>
        <dbReference type="Rhea" id="RHEA:59468"/>
        <dbReference type="ChEBI" id="CHEBI:15377"/>
        <dbReference type="ChEBI" id="CHEBI:29985"/>
        <dbReference type="ChEBI" id="CHEBI:90779"/>
        <dbReference type="ChEBI" id="CHEBI:143103"/>
        <dbReference type="EC" id="3.4.19.13"/>
    </reaction>
</comment>
<dbReference type="InterPro" id="IPR043137">
    <property type="entry name" value="GGT_ssub_C"/>
</dbReference>
<dbReference type="FunFam" id="3.60.20.40:FF:000001">
    <property type="entry name" value="Gamma-glutamyltranspeptidase 1"/>
    <property type="match status" value="1"/>
</dbReference>
<dbReference type="InterPro" id="IPR043138">
    <property type="entry name" value="GGT_lsub"/>
</dbReference>
<keyword evidence="8" id="KW-0378">Hydrolase</keyword>
<dbReference type="MEROPS" id="T03.012"/>
<dbReference type="GO" id="GO:0036374">
    <property type="term" value="F:glutathione hydrolase activity"/>
    <property type="evidence" value="ECO:0007669"/>
    <property type="project" value="UniProtKB-UniRule"/>
</dbReference>
<feature type="binding site" evidence="7">
    <location>
        <position position="489"/>
    </location>
    <ligand>
        <name>L-glutamate</name>
        <dbReference type="ChEBI" id="CHEBI:29985"/>
    </ligand>
</feature>
<evidence type="ECO:0000256" key="9">
    <source>
        <dbReference type="SAM" id="SignalP"/>
    </source>
</evidence>
<evidence type="ECO:0000256" key="5">
    <source>
        <dbReference type="ARBA" id="ARBA00047417"/>
    </source>
</evidence>
<keyword evidence="11" id="KW-1185">Reference proteome</keyword>
<evidence type="ECO:0000256" key="8">
    <source>
        <dbReference type="RuleBase" id="RU368068"/>
    </source>
</evidence>
<dbReference type="KEGG" id="tbl:TBLA_0A09830"/>
<evidence type="ECO:0000313" key="10">
    <source>
        <dbReference type="EMBL" id="CCH58766.1"/>
    </source>
</evidence>
<accession>I2GXB4</accession>
<dbReference type="AlphaFoldDB" id="I2GXB4"/>
<evidence type="ECO:0000256" key="6">
    <source>
        <dbReference type="PIRSR" id="PIRSR600101-1"/>
    </source>
</evidence>
<feature type="active site" description="Nucleophile" evidence="6">
    <location>
        <position position="447"/>
    </location>
</feature>
<gene>
    <name evidence="10" type="primary">TBLA0A09830</name>
    <name evidence="10" type="ORF">TBLA_0A09830</name>
</gene>
<evidence type="ECO:0000256" key="2">
    <source>
        <dbReference type="ARBA" id="ARBA00001089"/>
    </source>
</evidence>
<comment type="function">
    <text evidence="8">Cleaves the gamma-glutamyl peptide bond of glutathione and glutathione conjugates.</text>
</comment>
<dbReference type="Gene3D" id="1.10.246.130">
    <property type="match status" value="1"/>
</dbReference>
<comment type="catalytic activity">
    <reaction evidence="2 8">
        <text>glutathione + H2O = L-cysteinylglycine + L-glutamate</text>
        <dbReference type="Rhea" id="RHEA:28807"/>
        <dbReference type="ChEBI" id="CHEBI:15377"/>
        <dbReference type="ChEBI" id="CHEBI:29985"/>
        <dbReference type="ChEBI" id="CHEBI:57925"/>
        <dbReference type="ChEBI" id="CHEBI:61694"/>
        <dbReference type="EC" id="3.4.19.13"/>
    </reaction>
</comment>
<proteinExistence type="inferred from homology"/>
<comment type="similarity">
    <text evidence="4">Belongs to the gamma-glutamyltransferase family.</text>
</comment>
<keyword evidence="8" id="KW-0012">Acyltransferase</keyword>
<feature type="binding site" evidence="7">
    <location>
        <begin position="517"/>
        <end position="518"/>
    </location>
    <ligand>
        <name>L-glutamate</name>
        <dbReference type="ChEBI" id="CHEBI:29985"/>
    </ligand>
</feature>
<dbReference type="SUPFAM" id="SSF56235">
    <property type="entry name" value="N-terminal nucleophile aminohydrolases (Ntn hydrolases)"/>
    <property type="match status" value="1"/>
</dbReference>